<gene>
    <name evidence="2" type="ORF">TM35_000023620</name>
</gene>
<dbReference type="RefSeq" id="XP_028887102.1">
    <property type="nucleotide sequence ID" value="XM_029021680.1"/>
</dbReference>
<evidence type="ECO:0000313" key="2">
    <source>
        <dbReference type="EMBL" id="ORC93036.1"/>
    </source>
</evidence>
<sequence>MQNKLSPPPRIPKARGADVNNSIELSHSTFSAPPAMRAMAKSTDTLSVGASSSGIPRNWVVSRNSTQQQQQGLPWKHSNNNDKDVEEQKEGKENEYLMSELIIPFHLDAANRLMKDPVQSRKATTFDRSDMIELQISVDDYVEGLIHTTRQLFMHDNENMVQELQRRKDVSIISLFLQMQREMRQLTGDDSIAEERQLIEKVSSLLDV</sequence>
<dbReference type="OrthoDB" id="250842at2759"/>
<dbReference type="Proteomes" id="UP000192257">
    <property type="component" value="Unassembled WGS sequence"/>
</dbReference>
<name>A0A1X0P7W6_9TRYP</name>
<dbReference type="EMBL" id="NBCO01000002">
    <property type="protein sequence ID" value="ORC93036.1"/>
    <property type="molecule type" value="Genomic_DNA"/>
</dbReference>
<dbReference type="GeneID" id="39981460"/>
<evidence type="ECO:0000313" key="3">
    <source>
        <dbReference type="Proteomes" id="UP000192257"/>
    </source>
</evidence>
<feature type="region of interest" description="Disordered" evidence="1">
    <location>
        <begin position="37"/>
        <end position="91"/>
    </location>
</feature>
<keyword evidence="3" id="KW-1185">Reference proteome</keyword>
<proteinExistence type="predicted"/>
<feature type="region of interest" description="Disordered" evidence="1">
    <location>
        <begin position="1"/>
        <end position="24"/>
    </location>
</feature>
<protein>
    <submittedName>
        <fullName evidence="2">Uncharacterized protein</fullName>
    </submittedName>
</protein>
<dbReference type="VEuPathDB" id="TriTrypDB:TM35_000023620"/>
<feature type="compositionally biased region" description="Polar residues" evidence="1">
    <location>
        <begin position="42"/>
        <end position="72"/>
    </location>
</feature>
<evidence type="ECO:0000256" key="1">
    <source>
        <dbReference type="SAM" id="MobiDB-lite"/>
    </source>
</evidence>
<organism evidence="2 3">
    <name type="scientific">Trypanosoma theileri</name>
    <dbReference type="NCBI Taxonomy" id="67003"/>
    <lineage>
        <taxon>Eukaryota</taxon>
        <taxon>Discoba</taxon>
        <taxon>Euglenozoa</taxon>
        <taxon>Kinetoplastea</taxon>
        <taxon>Metakinetoplastina</taxon>
        <taxon>Trypanosomatida</taxon>
        <taxon>Trypanosomatidae</taxon>
        <taxon>Trypanosoma</taxon>
    </lineage>
</organism>
<dbReference type="AlphaFoldDB" id="A0A1X0P7W6"/>
<feature type="compositionally biased region" description="Basic and acidic residues" evidence="1">
    <location>
        <begin position="79"/>
        <end position="91"/>
    </location>
</feature>
<reference evidence="2 3" key="1">
    <citation type="submission" date="2017-03" db="EMBL/GenBank/DDBJ databases">
        <title>An alternative strategy for trypanosome survival in the mammalian bloodstream revealed through genome and transcriptome analysis of the ubiquitous bovine parasite Trypanosoma (Megatrypanum) theileri.</title>
        <authorList>
            <person name="Kelly S."/>
            <person name="Ivens A."/>
            <person name="Mott A."/>
            <person name="O'Neill E."/>
            <person name="Emms D."/>
            <person name="Macleod O."/>
            <person name="Voorheis P."/>
            <person name="Matthews J."/>
            <person name="Matthews K."/>
            <person name="Carrington M."/>
        </authorList>
    </citation>
    <scope>NUCLEOTIDE SEQUENCE [LARGE SCALE GENOMIC DNA]</scope>
    <source>
        <strain evidence="2">Edinburgh</strain>
    </source>
</reference>
<comment type="caution">
    <text evidence="2">The sequence shown here is derived from an EMBL/GenBank/DDBJ whole genome shotgun (WGS) entry which is preliminary data.</text>
</comment>
<feature type="compositionally biased region" description="Pro residues" evidence="1">
    <location>
        <begin position="1"/>
        <end position="11"/>
    </location>
</feature>
<accession>A0A1X0P7W6</accession>